<organism evidence="2 3">
    <name type="scientific">Candidatus Syntrophonatronum acetioxidans</name>
    <dbReference type="NCBI Taxonomy" id="1795816"/>
    <lineage>
        <taxon>Bacteria</taxon>
        <taxon>Bacillati</taxon>
        <taxon>Bacillota</taxon>
        <taxon>Clostridia</taxon>
        <taxon>Eubacteriales</taxon>
        <taxon>Syntrophomonadaceae</taxon>
        <taxon>Candidatus Syntrophonatronum</taxon>
    </lineage>
</organism>
<name>A0A424YBV2_9FIRM</name>
<comment type="caution">
    <text evidence="2">The sequence shown here is derived from an EMBL/GenBank/DDBJ whole genome shotgun (WGS) entry which is preliminary data.</text>
</comment>
<dbReference type="PANTHER" id="PTHR37291:SF1">
    <property type="entry name" value="TYPE IV METHYL-DIRECTED RESTRICTION ENZYME ECOKMCRB SUBUNIT"/>
    <property type="match status" value="1"/>
</dbReference>
<dbReference type="Gene3D" id="3.40.50.300">
    <property type="entry name" value="P-loop containing nucleotide triphosphate hydrolases"/>
    <property type="match status" value="1"/>
</dbReference>
<dbReference type="InterPro" id="IPR027417">
    <property type="entry name" value="P-loop_NTPase"/>
</dbReference>
<reference evidence="2 3" key="1">
    <citation type="submission" date="2018-08" db="EMBL/GenBank/DDBJ databases">
        <title>The metabolism and importance of syntrophic acetate oxidation coupled to methane or sulfide production in haloalkaline environments.</title>
        <authorList>
            <person name="Timmers P.H.A."/>
            <person name="Vavourakis C.D."/>
            <person name="Sorokin D.Y."/>
            <person name="Sinninghe Damste J.S."/>
            <person name="Muyzer G."/>
            <person name="Stams A.J.M."/>
            <person name="Plugge C.M."/>
        </authorList>
    </citation>
    <scope>NUCLEOTIDE SEQUENCE [LARGE SCALE GENOMIC DNA]</scope>
    <source>
        <strain evidence="2">MSAO_Bac1</strain>
    </source>
</reference>
<evidence type="ECO:0000259" key="1">
    <source>
        <dbReference type="Pfam" id="PF07728"/>
    </source>
</evidence>
<dbReference type="InterPro" id="IPR052934">
    <property type="entry name" value="Methyl-DNA_Rec/Restrict_Enz"/>
</dbReference>
<gene>
    <name evidence="2" type="ORF">D5R97_07760</name>
</gene>
<accession>A0A424YBV2</accession>
<dbReference type="EMBL" id="QZAA01000201">
    <property type="protein sequence ID" value="RQD74493.1"/>
    <property type="molecule type" value="Genomic_DNA"/>
</dbReference>
<feature type="domain" description="ATPase dynein-related AAA" evidence="1">
    <location>
        <begin position="76"/>
        <end position="220"/>
    </location>
</feature>
<dbReference type="AlphaFoldDB" id="A0A424YBV2"/>
<protein>
    <recommendedName>
        <fullName evidence="1">ATPase dynein-related AAA domain-containing protein</fullName>
    </recommendedName>
</protein>
<dbReference type="GO" id="GO:0016887">
    <property type="term" value="F:ATP hydrolysis activity"/>
    <property type="evidence" value="ECO:0007669"/>
    <property type="project" value="InterPro"/>
</dbReference>
<sequence length="379" mass="43693">MATGVPRNRFSGGYQSNLYLENRGFQIITLVKNDGEVIDPQEVIKQVITFIRNKGFVYKDDYLKNFMLCLKTRPFIILAGISGTGKSKLVELFAEAVGANNENGRYRLIPVRPDWNDSTDLLGYKNLQGEFVEGPLTHVIKKARQDPSYPYFVCLDEMNLARVEYYFSDFLSIIESRQKVDGTIISSSLEFHGEVIDFPENLYVIGTVNMDETTHSFSRKVLDRANTLEFSEINLSEFPGQVSEGKVRYIKNKLFKSESITLKDCYPGNEDFIKDKVTLLEEINKILEPGGFQVGYRVRDEFCFYLLYNRDWGLMTEERAIDFQISQKILPRIHGSSMDIEDILEDLKSFCSDSYPVSTSKIDFMLRRFIRDGFTSFWA</sequence>
<proteinExistence type="predicted"/>
<dbReference type="SUPFAM" id="SSF52540">
    <property type="entry name" value="P-loop containing nucleoside triphosphate hydrolases"/>
    <property type="match status" value="1"/>
</dbReference>
<evidence type="ECO:0000313" key="3">
    <source>
        <dbReference type="Proteomes" id="UP000285138"/>
    </source>
</evidence>
<dbReference type="PANTHER" id="PTHR37291">
    <property type="entry name" value="5-METHYLCYTOSINE-SPECIFIC RESTRICTION ENZYME B"/>
    <property type="match status" value="1"/>
</dbReference>
<evidence type="ECO:0000313" key="2">
    <source>
        <dbReference type="EMBL" id="RQD74493.1"/>
    </source>
</evidence>
<dbReference type="GO" id="GO:0005524">
    <property type="term" value="F:ATP binding"/>
    <property type="evidence" value="ECO:0007669"/>
    <property type="project" value="InterPro"/>
</dbReference>
<dbReference type="InterPro" id="IPR011704">
    <property type="entry name" value="ATPase_dyneun-rel_AAA"/>
</dbReference>
<dbReference type="Proteomes" id="UP000285138">
    <property type="component" value="Unassembled WGS sequence"/>
</dbReference>
<dbReference type="Pfam" id="PF07728">
    <property type="entry name" value="AAA_5"/>
    <property type="match status" value="1"/>
</dbReference>